<evidence type="ECO:0000313" key="1">
    <source>
        <dbReference type="EMBL" id="PJE27412.1"/>
    </source>
</evidence>
<evidence type="ECO:0000313" key="3">
    <source>
        <dbReference type="Proteomes" id="UP000231655"/>
    </source>
</evidence>
<dbReference type="Gene3D" id="1.10.3700.10">
    <property type="entry name" value="AGR C 984p-like"/>
    <property type="match status" value="1"/>
</dbReference>
<keyword evidence="4" id="KW-1185">Reference proteome</keyword>
<gene>
    <name evidence="1" type="ORF">CVM39_12520</name>
    <name evidence="2" type="ORF">SAMN06297129_0657</name>
</gene>
<dbReference type="Proteomes" id="UP000231702">
    <property type="component" value="Unassembled WGS sequence"/>
</dbReference>
<dbReference type="RefSeq" id="WP_097144424.1">
    <property type="nucleotide sequence ID" value="NZ_OBEA01000001.1"/>
</dbReference>
<dbReference type="SUPFAM" id="SSF158837">
    <property type="entry name" value="AGR C 984p-like"/>
    <property type="match status" value="1"/>
</dbReference>
<sequence length="271" mass="30578">MFTPVLPYTGYAGWAFLERTYEAQRETFDKSPLITRDTEYFEANIGNVDTPEDLVSDRRLLRVALGAFGLGDDINNRYFIQKVLEEGTLEEDALALRISDERYREFAEAFGFDRGTPSTKISTFGAEIAEQFRRQEFEIAVGDQDETMRFALNAQRALGEIAGSESGTDTKWFRIMGNPPLREVFQTAFGLPASFGQIDLDQQLEVFKDRSEQILGTDDPADFGDTELQEKLVRSYMLRDQLQDITVASSGLIAQTLLAGAVSFLDSLRER</sequence>
<evidence type="ECO:0000313" key="2">
    <source>
        <dbReference type="EMBL" id="SNY39884.1"/>
    </source>
</evidence>
<dbReference type="Proteomes" id="UP000231655">
    <property type="component" value="Unassembled WGS sequence"/>
</dbReference>
<reference evidence="2 3" key="1">
    <citation type="submission" date="2017-09" db="EMBL/GenBank/DDBJ databases">
        <authorList>
            <person name="Ehlers B."/>
            <person name="Leendertz F.H."/>
        </authorList>
    </citation>
    <scope>NUCLEOTIDE SEQUENCE [LARGE SCALE GENOMIC DNA]</scope>
    <source>
        <strain evidence="2 3">CGMCC 1.12662</strain>
    </source>
</reference>
<dbReference type="OrthoDB" id="7824597at2"/>
<dbReference type="InterPro" id="IPR023157">
    <property type="entry name" value="AGR-C-984p-like_sf"/>
</dbReference>
<proteinExistence type="predicted"/>
<dbReference type="AlphaFoldDB" id="A0A285HW25"/>
<name>A0A285HW25_9RHOB</name>
<dbReference type="InterPro" id="IPR010626">
    <property type="entry name" value="DUF1217"/>
</dbReference>
<accession>A0A285HW25</accession>
<evidence type="ECO:0000313" key="4">
    <source>
        <dbReference type="Proteomes" id="UP000231702"/>
    </source>
</evidence>
<reference evidence="1 4" key="2">
    <citation type="journal article" date="2018" name="Int. J. Syst. Evol. Microbiol.">
        <title>Pseudooceanicola lipolyticus sp. nov., a marine alphaproteobacterium, reclassification of Oceanicola flagellatus as Pseudooceanicola flagellatus comb. nov. and emended description of the genus Pseudooceanicola.</title>
        <authorList>
            <person name="Huang M.-M."/>
            <person name="Guo L.-L."/>
            <person name="Wu Y.-H."/>
            <person name="Lai Q.-L."/>
            <person name="Shao Z.-Z."/>
            <person name="Wang C.-S."/>
            <person name="Wu M."/>
            <person name="Xu X.-W."/>
        </authorList>
    </citation>
    <scope>NUCLEOTIDE SEQUENCE [LARGE SCALE GENOMIC DNA]</scope>
    <source>
        <strain evidence="1 4">Ar-45</strain>
    </source>
</reference>
<protein>
    <submittedName>
        <fullName evidence="1">DUF1217 domain-containing protein</fullName>
    </submittedName>
</protein>
<organism evidence="2 3">
    <name type="scientific">Pseudooceanicola antarcticus</name>
    <dbReference type="NCBI Taxonomy" id="1247613"/>
    <lineage>
        <taxon>Bacteria</taxon>
        <taxon>Pseudomonadati</taxon>
        <taxon>Pseudomonadota</taxon>
        <taxon>Alphaproteobacteria</taxon>
        <taxon>Rhodobacterales</taxon>
        <taxon>Paracoccaceae</taxon>
        <taxon>Pseudooceanicola</taxon>
    </lineage>
</organism>
<dbReference type="Pfam" id="PF06748">
    <property type="entry name" value="DUF1217"/>
    <property type="match status" value="1"/>
</dbReference>
<dbReference type="EMBL" id="OBEA01000001">
    <property type="protein sequence ID" value="SNY39884.1"/>
    <property type="molecule type" value="Genomic_DNA"/>
</dbReference>
<dbReference type="EMBL" id="PGTD01000017">
    <property type="protein sequence ID" value="PJE27412.1"/>
    <property type="molecule type" value="Genomic_DNA"/>
</dbReference>